<dbReference type="GO" id="GO:0005524">
    <property type="term" value="F:ATP binding"/>
    <property type="evidence" value="ECO:0007669"/>
    <property type="project" value="UniProtKB-KW"/>
</dbReference>
<dbReference type="PANTHER" id="PTHR43499:SF1">
    <property type="entry name" value="ABC TRANSPORTER I FAMILY MEMBER 1"/>
    <property type="match status" value="1"/>
</dbReference>
<sequence length="203" mass="22580">MQSDVLQLQSASLYRDDQLIFSDISFELKGGNHLIIKGNNGSGKTSLIRTLCGLTQLTEGSVLWNHNSIDGIGSDYYKHLAYLAHTNGLIPELTLLENLTFSLQMTDLDKDHSVLEGFQLKQSLNSPIATLSNGQSRKTALSFIIMSRKKLWVFDEPYANLDSQSIDYLNQQIAAHLSDNGMVITSTNREEVIPTTNLEITMS</sequence>
<dbReference type="InterPro" id="IPR003439">
    <property type="entry name" value="ABC_transporter-like_ATP-bd"/>
</dbReference>
<dbReference type="GO" id="GO:0017004">
    <property type="term" value="P:cytochrome complex assembly"/>
    <property type="evidence" value="ECO:0007669"/>
    <property type="project" value="UniProtKB-KW"/>
</dbReference>
<dbReference type="SUPFAM" id="SSF52540">
    <property type="entry name" value="P-loop containing nucleoside triphosphate hydrolases"/>
    <property type="match status" value="1"/>
</dbReference>
<dbReference type="EMBL" id="UINC01002119">
    <property type="protein sequence ID" value="SUZ93112.1"/>
    <property type="molecule type" value="Genomic_DNA"/>
</dbReference>
<evidence type="ECO:0000259" key="7">
    <source>
        <dbReference type="PROSITE" id="PS50893"/>
    </source>
</evidence>
<dbReference type="PROSITE" id="PS50893">
    <property type="entry name" value="ABC_TRANSPORTER_2"/>
    <property type="match status" value="1"/>
</dbReference>
<dbReference type="Gene3D" id="3.40.50.300">
    <property type="entry name" value="P-loop containing nucleotide triphosphate hydrolases"/>
    <property type="match status" value="1"/>
</dbReference>
<dbReference type="GO" id="GO:0016887">
    <property type="term" value="F:ATP hydrolysis activity"/>
    <property type="evidence" value="ECO:0007669"/>
    <property type="project" value="InterPro"/>
</dbReference>
<evidence type="ECO:0000256" key="1">
    <source>
        <dbReference type="ARBA" id="ARBA00022448"/>
    </source>
</evidence>
<evidence type="ECO:0000256" key="5">
    <source>
        <dbReference type="ARBA" id="ARBA00022967"/>
    </source>
</evidence>
<evidence type="ECO:0000256" key="6">
    <source>
        <dbReference type="ARBA" id="ARBA00023136"/>
    </source>
</evidence>
<dbReference type="InterPro" id="IPR027417">
    <property type="entry name" value="P-loop_NTPase"/>
</dbReference>
<keyword evidence="5" id="KW-1278">Translocase</keyword>
<dbReference type="NCBIfam" id="TIGR01189">
    <property type="entry name" value="ccmA"/>
    <property type="match status" value="1"/>
</dbReference>
<reference evidence="8" key="1">
    <citation type="submission" date="2018-05" db="EMBL/GenBank/DDBJ databases">
        <authorList>
            <person name="Lanie J.A."/>
            <person name="Ng W.-L."/>
            <person name="Kazmierczak K.M."/>
            <person name="Andrzejewski T.M."/>
            <person name="Davidsen T.M."/>
            <person name="Wayne K.J."/>
            <person name="Tettelin H."/>
            <person name="Glass J.I."/>
            <person name="Rusch D."/>
            <person name="Podicherti R."/>
            <person name="Tsui H.-C.T."/>
            <person name="Winkler M.E."/>
        </authorList>
    </citation>
    <scope>NUCLEOTIDE SEQUENCE</scope>
</reference>
<evidence type="ECO:0000256" key="2">
    <source>
        <dbReference type="ARBA" id="ARBA00022741"/>
    </source>
</evidence>
<keyword evidence="6" id="KW-0472">Membrane</keyword>
<organism evidence="8">
    <name type="scientific">marine metagenome</name>
    <dbReference type="NCBI Taxonomy" id="408172"/>
    <lineage>
        <taxon>unclassified sequences</taxon>
        <taxon>metagenomes</taxon>
        <taxon>ecological metagenomes</taxon>
    </lineage>
</organism>
<protein>
    <recommendedName>
        <fullName evidence="7">ABC transporter domain-containing protein</fullName>
    </recommendedName>
</protein>
<dbReference type="PANTHER" id="PTHR43499">
    <property type="entry name" value="ABC TRANSPORTER I FAMILY MEMBER 1"/>
    <property type="match status" value="1"/>
</dbReference>
<keyword evidence="1" id="KW-0813">Transport</keyword>
<keyword evidence="2" id="KW-0547">Nucleotide-binding</keyword>
<evidence type="ECO:0000256" key="3">
    <source>
        <dbReference type="ARBA" id="ARBA00022748"/>
    </source>
</evidence>
<dbReference type="AlphaFoldDB" id="A0A381RMN7"/>
<feature type="domain" description="ABC transporter" evidence="7">
    <location>
        <begin position="6"/>
        <end position="202"/>
    </location>
</feature>
<keyword evidence="3" id="KW-0201">Cytochrome c-type biogenesis</keyword>
<keyword evidence="4" id="KW-0067">ATP-binding</keyword>
<dbReference type="GO" id="GO:0022857">
    <property type="term" value="F:transmembrane transporter activity"/>
    <property type="evidence" value="ECO:0007669"/>
    <property type="project" value="InterPro"/>
</dbReference>
<proteinExistence type="predicted"/>
<evidence type="ECO:0000313" key="8">
    <source>
        <dbReference type="EMBL" id="SUZ93112.1"/>
    </source>
</evidence>
<name>A0A381RMN7_9ZZZZ</name>
<evidence type="ECO:0000256" key="4">
    <source>
        <dbReference type="ARBA" id="ARBA00022840"/>
    </source>
</evidence>
<dbReference type="InterPro" id="IPR005895">
    <property type="entry name" value="ABC_transptr_haem_export_CcmA"/>
</dbReference>
<gene>
    <name evidence="8" type="ORF">METZ01_LOCUS45966</name>
</gene>
<accession>A0A381RMN7</accession>
<dbReference type="Pfam" id="PF00005">
    <property type="entry name" value="ABC_tran"/>
    <property type="match status" value="1"/>
</dbReference>